<reference evidence="2 3" key="1">
    <citation type="submission" date="2016-12" db="EMBL/GenBank/DDBJ databases">
        <title>The genomes of Aspergillus section Nigri reveals drivers in fungal speciation.</title>
        <authorList>
            <consortium name="DOE Joint Genome Institute"/>
            <person name="Vesth T.C."/>
            <person name="Nybo J."/>
            <person name="Theobald S."/>
            <person name="Brandl J."/>
            <person name="Frisvad J.C."/>
            <person name="Nielsen K.F."/>
            <person name="Lyhne E.K."/>
            <person name="Kogle M.E."/>
            <person name="Kuo A."/>
            <person name="Riley R."/>
            <person name="Clum A."/>
            <person name="Nolan M."/>
            <person name="Lipzen A."/>
            <person name="Salamov A."/>
            <person name="Henrissat B."/>
            <person name="Wiebenga A."/>
            <person name="De Vries R.P."/>
            <person name="Grigoriev I.V."/>
            <person name="Mortensen U.H."/>
            <person name="Andersen M.R."/>
            <person name="Baker S.E."/>
        </authorList>
    </citation>
    <scope>NUCLEOTIDE SEQUENCE [LARGE SCALE GENOMIC DNA]</scope>
    <source>
        <strain evidence="2 3">CBS 121591</strain>
    </source>
</reference>
<feature type="region of interest" description="Disordered" evidence="1">
    <location>
        <begin position="127"/>
        <end position="154"/>
    </location>
</feature>
<proteinExistence type="predicted"/>
<keyword evidence="3" id="KW-1185">Reference proteome</keyword>
<feature type="compositionally biased region" description="Gly residues" evidence="1">
    <location>
        <begin position="140"/>
        <end position="154"/>
    </location>
</feature>
<dbReference type="AlphaFoldDB" id="A0A319DCH8"/>
<gene>
    <name evidence="2" type="ORF">BO82DRAFT_350595</name>
</gene>
<accession>A0A319DCH8</accession>
<name>A0A319DCH8_9EURO</name>
<dbReference type="Proteomes" id="UP000248340">
    <property type="component" value="Unassembled WGS sequence"/>
</dbReference>
<evidence type="ECO:0000313" key="2">
    <source>
        <dbReference type="EMBL" id="PYH85778.1"/>
    </source>
</evidence>
<dbReference type="VEuPathDB" id="FungiDB:BO82DRAFT_350595"/>
<dbReference type="EMBL" id="KZ821678">
    <property type="protein sequence ID" value="PYH85778.1"/>
    <property type="molecule type" value="Genomic_DNA"/>
</dbReference>
<organism evidence="2 3">
    <name type="scientific">Aspergillus uvarum CBS 121591</name>
    <dbReference type="NCBI Taxonomy" id="1448315"/>
    <lineage>
        <taxon>Eukaryota</taxon>
        <taxon>Fungi</taxon>
        <taxon>Dikarya</taxon>
        <taxon>Ascomycota</taxon>
        <taxon>Pezizomycotina</taxon>
        <taxon>Eurotiomycetes</taxon>
        <taxon>Eurotiomycetidae</taxon>
        <taxon>Eurotiales</taxon>
        <taxon>Aspergillaceae</taxon>
        <taxon>Aspergillus</taxon>
        <taxon>Aspergillus subgen. Circumdati</taxon>
    </lineage>
</organism>
<dbReference type="GeneID" id="37136940"/>
<evidence type="ECO:0000256" key="1">
    <source>
        <dbReference type="SAM" id="MobiDB-lite"/>
    </source>
</evidence>
<evidence type="ECO:0000313" key="3">
    <source>
        <dbReference type="Proteomes" id="UP000248340"/>
    </source>
</evidence>
<sequence>MLATHILACTGLAGSMVDVLRGTEEDVQNTHRHDSADGHFFLHTHLQLDDPRKGDDPDDEVIQHVEDARCQEESVHVDAFAACRAQLRPEICDGLARIAHGHPNDDRVGECQESAEQQCNFQYRLQGREESPVEAKNGESGAGAGGGVDEGIGE</sequence>
<protein>
    <submittedName>
        <fullName evidence="2">Uncharacterized protein</fullName>
    </submittedName>
</protein>
<dbReference type="RefSeq" id="XP_025495978.1">
    <property type="nucleotide sequence ID" value="XM_025634199.1"/>
</dbReference>
<feature type="compositionally biased region" description="Basic and acidic residues" evidence="1">
    <location>
        <begin position="127"/>
        <end position="137"/>
    </location>
</feature>